<dbReference type="InterPro" id="IPR037401">
    <property type="entry name" value="SnoaL-like"/>
</dbReference>
<reference evidence="2 3" key="1">
    <citation type="journal article" date="2016" name="PLoS ONE">
        <title>Complete Genome Sequence and Comparative Genomics of a Novel Myxobacterium Myxococcus hansupus.</title>
        <authorList>
            <person name="Sharma G."/>
            <person name="Narwani T."/>
            <person name="Subramanian S."/>
        </authorList>
    </citation>
    <scope>NUCLEOTIDE SEQUENCE [LARGE SCALE GENOMIC DNA]</scope>
    <source>
        <strain evidence="3">mixupus</strain>
    </source>
</reference>
<dbReference type="PATRIC" id="fig|1297742.4.peg.6396"/>
<evidence type="ECO:0000313" key="3">
    <source>
        <dbReference type="Proteomes" id="UP000009026"/>
    </source>
</evidence>
<dbReference type="KEGG" id="mym:A176_006306"/>
<keyword evidence="3" id="KW-1185">Reference proteome</keyword>
<dbReference type="InterPro" id="IPR032710">
    <property type="entry name" value="NTF2-like_dom_sf"/>
</dbReference>
<evidence type="ECO:0000313" key="2">
    <source>
        <dbReference type="EMBL" id="AKQ69394.1"/>
    </source>
</evidence>
<dbReference type="OrthoDB" id="2083380at2"/>
<dbReference type="RefSeq" id="WP_002635954.1">
    <property type="nucleotide sequence ID" value="NZ_CP012109.1"/>
</dbReference>
<dbReference type="eggNOG" id="COG3631">
    <property type="taxonomic scope" value="Bacteria"/>
</dbReference>
<name>A0A0H4X2K5_9BACT</name>
<dbReference type="AlphaFoldDB" id="A0A0H4X2K5"/>
<dbReference type="Gene3D" id="3.10.450.50">
    <property type="match status" value="1"/>
</dbReference>
<dbReference type="STRING" id="1297742.A176_006306"/>
<proteinExistence type="predicted"/>
<sequence length="149" mass="16840">MNPATPARDAGALMDAHLEWIATDIERWLGLFAEDAIVEFPYAPSIDMPDRLLGKEAIRQYFAETPKHFLGLVFSDVRRHPMASPDVAITEVHGSATIAATGRRYEQDYIMVLKAKDGRIIHYREYWDPIRGLQAFGGTENLQRLVNPS</sequence>
<dbReference type="EMBL" id="CP012109">
    <property type="protein sequence ID" value="AKQ69394.1"/>
    <property type="molecule type" value="Genomic_DNA"/>
</dbReference>
<dbReference type="Proteomes" id="UP000009026">
    <property type="component" value="Chromosome"/>
</dbReference>
<gene>
    <name evidence="2" type="ORF">A176_006306</name>
</gene>
<accession>A0A0H4X2K5</accession>
<feature type="domain" description="SnoaL-like" evidence="1">
    <location>
        <begin position="20"/>
        <end position="122"/>
    </location>
</feature>
<protein>
    <recommendedName>
        <fullName evidence="1">SnoaL-like domain-containing protein</fullName>
    </recommendedName>
</protein>
<organism evidence="2 3">
    <name type="scientific">Pseudomyxococcus hansupus</name>
    <dbReference type="NCBI Taxonomy" id="1297742"/>
    <lineage>
        <taxon>Bacteria</taxon>
        <taxon>Pseudomonadati</taxon>
        <taxon>Myxococcota</taxon>
        <taxon>Myxococcia</taxon>
        <taxon>Myxococcales</taxon>
        <taxon>Cystobacterineae</taxon>
        <taxon>Myxococcaceae</taxon>
        <taxon>Pseudomyxococcus</taxon>
    </lineage>
</organism>
<dbReference type="SUPFAM" id="SSF54427">
    <property type="entry name" value="NTF2-like"/>
    <property type="match status" value="1"/>
</dbReference>
<evidence type="ECO:0000259" key="1">
    <source>
        <dbReference type="Pfam" id="PF12680"/>
    </source>
</evidence>
<dbReference type="Pfam" id="PF12680">
    <property type="entry name" value="SnoaL_2"/>
    <property type="match status" value="1"/>
</dbReference>